<dbReference type="Proteomes" id="UP001163105">
    <property type="component" value="Unassembled WGS sequence"/>
</dbReference>
<keyword evidence="3" id="KW-1185">Reference proteome</keyword>
<dbReference type="AlphaFoldDB" id="A0AB34FRD8"/>
<feature type="region of interest" description="Disordered" evidence="1">
    <location>
        <begin position="280"/>
        <end position="311"/>
    </location>
</feature>
<accession>A0AB34FRD8</accession>
<reference evidence="2" key="1">
    <citation type="submission" date="2023-01" db="EMBL/GenBank/DDBJ databases">
        <title>The growth and conidiation of Purpureocillium lavendulum are regulated by nitrogen source and histone H3K14 acetylation.</title>
        <authorList>
            <person name="Tang P."/>
            <person name="Han J."/>
            <person name="Zhang C."/>
            <person name="Tang P."/>
            <person name="Qi F."/>
            <person name="Zhang K."/>
            <person name="Liang L."/>
        </authorList>
    </citation>
    <scope>NUCLEOTIDE SEQUENCE</scope>
    <source>
        <strain evidence="2">YMF1.00683</strain>
    </source>
</reference>
<comment type="caution">
    <text evidence="2">The sequence shown here is derived from an EMBL/GenBank/DDBJ whole genome shotgun (WGS) entry which is preliminary data.</text>
</comment>
<dbReference type="EMBL" id="JAQHRD010000004">
    <property type="protein sequence ID" value="KAJ6441867.1"/>
    <property type="molecule type" value="Genomic_DNA"/>
</dbReference>
<sequence>MDLDADQWPAYGESLADLDLRTPGLEPRSGDTLPLLQADEWDEHAAYDETPPQCIHYDLIWKISLNKGSSRLTSLTEFCTENNLVLAPGAYWETILNDRVQQVLRRKTPADKVYTIEETKIKVSIDRRGKALFSKTYDFMDIEWCDVEREMEKASGVLLQDKHICVEVTVVYKDTTPAGAKRGRGAGNRQRAEHDALVNGGGDQTPHPGAVPLWKQVYRLFRCASSSCGGDYCWDDPVDQKHYTLDTTMMDRLVEHAQTSTLETFDHVPQDIRNIIRAREQGSAKRRKVSPEQPPIHIHMPQTPGADALQPTTLKIPGPRDEAMHRYREWSCTQVHNTRWREQLRQAFKILEEGCIDLHDAHESREEVIDYLVSKDVQWSIAKQVVRHVSTWFQAGQAQDQAETGDGDSAL</sequence>
<proteinExistence type="predicted"/>
<name>A0AB34FRD8_9HYPO</name>
<protein>
    <submittedName>
        <fullName evidence="2">Glycosyltransferase family 31 protein</fullName>
    </submittedName>
</protein>
<evidence type="ECO:0000313" key="2">
    <source>
        <dbReference type="EMBL" id="KAJ6441867.1"/>
    </source>
</evidence>
<evidence type="ECO:0000313" key="3">
    <source>
        <dbReference type="Proteomes" id="UP001163105"/>
    </source>
</evidence>
<gene>
    <name evidence="2" type="ORF">O9K51_05418</name>
</gene>
<evidence type="ECO:0000256" key="1">
    <source>
        <dbReference type="SAM" id="MobiDB-lite"/>
    </source>
</evidence>
<organism evidence="2 3">
    <name type="scientific">Purpureocillium lavendulum</name>
    <dbReference type="NCBI Taxonomy" id="1247861"/>
    <lineage>
        <taxon>Eukaryota</taxon>
        <taxon>Fungi</taxon>
        <taxon>Dikarya</taxon>
        <taxon>Ascomycota</taxon>
        <taxon>Pezizomycotina</taxon>
        <taxon>Sordariomycetes</taxon>
        <taxon>Hypocreomycetidae</taxon>
        <taxon>Hypocreales</taxon>
        <taxon>Ophiocordycipitaceae</taxon>
        <taxon>Purpureocillium</taxon>
    </lineage>
</organism>